<accession>G4TTF7</accession>
<dbReference type="PIRSF" id="PIRSF000097">
    <property type="entry name" value="AKR"/>
    <property type="match status" value="1"/>
</dbReference>
<dbReference type="OMA" id="YYHDVVI"/>
<reference evidence="7 8" key="1">
    <citation type="journal article" date="2011" name="PLoS Pathog.">
        <title>Endophytic Life Strategies Decoded by Genome and Transcriptome Analyses of the Mutualistic Root Symbiont Piriformospora indica.</title>
        <authorList>
            <person name="Zuccaro A."/>
            <person name="Lahrmann U."/>
            <person name="Guldener U."/>
            <person name="Langen G."/>
            <person name="Pfiffi S."/>
            <person name="Biedenkopf D."/>
            <person name="Wong P."/>
            <person name="Samans B."/>
            <person name="Grimm C."/>
            <person name="Basiewicz M."/>
            <person name="Murat C."/>
            <person name="Martin F."/>
            <person name="Kogel K.H."/>
        </authorList>
    </citation>
    <scope>NUCLEOTIDE SEQUENCE [LARGE SCALE GENOMIC DNA]</scope>
    <source>
        <strain evidence="7 8">DSM 11827</strain>
    </source>
</reference>
<evidence type="ECO:0000256" key="4">
    <source>
        <dbReference type="PIRSR" id="PIRSR000097-2"/>
    </source>
</evidence>
<dbReference type="InterPro" id="IPR020471">
    <property type="entry name" value="AKR"/>
</dbReference>
<dbReference type="GO" id="GO:0016491">
    <property type="term" value="F:oxidoreductase activity"/>
    <property type="evidence" value="ECO:0007669"/>
    <property type="project" value="UniProtKB-KW"/>
</dbReference>
<dbReference type="PROSITE" id="PS00062">
    <property type="entry name" value="ALDOKETO_REDUCTASE_2"/>
    <property type="match status" value="1"/>
</dbReference>
<dbReference type="PRINTS" id="PR00069">
    <property type="entry name" value="ALDKETRDTASE"/>
</dbReference>
<name>G4TTF7_SERID</name>
<dbReference type="InterPro" id="IPR023210">
    <property type="entry name" value="NADP_OxRdtase_dom"/>
</dbReference>
<comment type="similarity">
    <text evidence="1">Belongs to the aldo/keto reductase family.</text>
</comment>
<dbReference type="PROSITE" id="PS00798">
    <property type="entry name" value="ALDOKETO_REDUCTASE_1"/>
    <property type="match status" value="1"/>
</dbReference>
<dbReference type="CDD" id="cd19071">
    <property type="entry name" value="AKR_AKR1-5-like"/>
    <property type="match status" value="1"/>
</dbReference>
<evidence type="ECO:0000313" key="8">
    <source>
        <dbReference type="Proteomes" id="UP000007148"/>
    </source>
</evidence>
<dbReference type="Pfam" id="PF00248">
    <property type="entry name" value="Aldo_ket_red"/>
    <property type="match status" value="1"/>
</dbReference>
<feature type="domain" description="NADP-dependent oxidoreductase" evidence="6">
    <location>
        <begin position="32"/>
        <end position="268"/>
    </location>
</feature>
<evidence type="ECO:0000259" key="6">
    <source>
        <dbReference type="Pfam" id="PF00248"/>
    </source>
</evidence>
<dbReference type="eggNOG" id="KOG1577">
    <property type="taxonomic scope" value="Eukaryota"/>
</dbReference>
<organism evidence="7 8">
    <name type="scientific">Serendipita indica (strain DSM 11827)</name>
    <name type="common">Root endophyte fungus</name>
    <name type="synonym">Piriformospora indica</name>
    <dbReference type="NCBI Taxonomy" id="1109443"/>
    <lineage>
        <taxon>Eukaryota</taxon>
        <taxon>Fungi</taxon>
        <taxon>Dikarya</taxon>
        <taxon>Basidiomycota</taxon>
        <taxon>Agaricomycotina</taxon>
        <taxon>Agaricomycetes</taxon>
        <taxon>Sebacinales</taxon>
        <taxon>Serendipitaceae</taxon>
        <taxon>Serendipita</taxon>
    </lineage>
</organism>
<proteinExistence type="inferred from homology"/>
<dbReference type="InterPro" id="IPR018170">
    <property type="entry name" value="Aldo/ket_reductase_CS"/>
</dbReference>
<dbReference type="HOGENOM" id="CLU_023205_0_1_1"/>
<keyword evidence="2" id="KW-0560">Oxidoreductase</keyword>
<comment type="caution">
    <text evidence="7">The sequence shown here is derived from an EMBL/GenBank/DDBJ whole genome shotgun (WGS) entry which is preliminary data.</text>
</comment>
<dbReference type="PROSITE" id="PS00063">
    <property type="entry name" value="ALDOKETO_REDUCTASE_3"/>
    <property type="match status" value="1"/>
</dbReference>
<evidence type="ECO:0000313" key="7">
    <source>
        <dbReference type="EMBL" id="CCA74600.1"/>
    </source>
</evidence>
<dbReference type="AlphaFoldDB" id="G4TTF7"/>
<evidence type="ECO:0000256" key="1">
    <source>
        <dbReference type="ARBA" id="ARBA00007905"/>
    </source>
</evidence>
<feature type="site" description="Lowers pKa of active site Tyr" evidence="5">
    <location>
        <position position="83"/>
    </location>
</feature>
<sequence>MNIGDMPLSLNSTVTLRSGRVMPLLGLGVYQNTGPTATTACAAAFRAGYRHVDSAQVYRNETEVGQAVKESGLVREMLFITSKINSRNHGYEKTLTWIDQSLRNFGLEYMDLFLIHDPLSGKERRLDTWKALIKARDDGKIKSIGVSNYGVRHLEEIKSASLELPAVNQIELHPFCQQRPIVQWCKDNNIIVQAYCPIMRGQRWDNPVFKELSLKYGKEVPQILIRWSLQKGFSPLPKSIHDERIRSNANVYDFAIDDADMEKLDSLDLGDMGAVSWNPIHAP</sequence>
<dbReference type="PANTHER" id="PTHR43827">
    <property type="entry name" value="2,5-DIKETO-D-GLUCONIC ACID REDUCTASE"/>
    <property type="match status" value="1"/>
</dbReference>
<dbReference type="EMBL" id="CAFZ01000332">
    <property type="protein sequence ID" value="CCA74600.1"/>
    <property type="molecule type" value="Genomic_DNA"/>
</dbReference>
<dbReference type="Proteomes" id="UP000007148">
    <property type="component" value="Unassembled WGS sequence"/>
</dbReference>
<dbReference type="OrthoDB" id="416253at2759"/>
<protein>
    <submittedName>
        <fullName evidence="7">Related to 2,5-diketo-D-gluconic acid reductase</fullName>
    </submittedName>
</protein>
<evidence type="ECO:0000256" key="3">
    <source>
        <dbReference type="PIRSR" id="PIRSR000097-1"/>
    </source>
</evidence>
<evidence type="ECO:0000256" key="2">
    <source>
        <dbReference type="ARBA" id="ARBA00023002"/>
    </source>
</evidence>
<dbReference type="InterPro" id="IPR036812">
    <property type="entry name" value="NAD(P)_OxRdtase_dom_sf"/>
</dbReference>
<gene>
    <name evidence="7" type="ORF">PIIN_08552</name>
</gene>
<dbReference type="STRING" id="1109443.G4TTF7"/>
<keyword evidence="8" id="KW-1185">Reference proteome</keyword>
<dbReference type="InParanoid" id="G4TTF7"/>
<dbReference type="Gene3D" id="3.20.20.100">
    <property type="entry name" value="NADP-dependent oxidoreductase domain"/>
    <property type="match status" value="1"/>
</dbReference>
<dbReference type="FunFam" id="3.20.20.100:FF:000015">
    <property type="entry name" value="Oxidoreductase, aldo/keto reductase family"/>
    <property type="match status" value="1"/>
</dbReference>
<dbReference type="PANTHER" id="PTHR43827:SF13">
    <property type="entry name" value="ALDO_KETO REDUCTASE FAMILY PROTEIN"/>
    <property type="match status" value="1"/>
</dbReference>
<dbReference type="SUPFAM" id="SSF51430">
    <property type="entry name" value="NAD(P)-linked oxidoreductase"/>
    <property type="match status" value="1"/>
</dbReference>
<feature type="binding site" evidence="4">
    <location>
        <position position="116"/>
    </location>
    <ligand>
        <name>substrate</name>
    </ligand>
</feature>
<evidence type="ECO:0000256" key="5">
    <source>
        <dbReference type="PIRSR" id="PIRSR000097-3"/>
    </source>
</evidence>
<feature type="active site" description="Proton donor" evidence="3">
    <location>
        <position position="58"/>
    </location>
</feature>